<keyword evidence="2 5" id="KW-0238">DNA-binding</keyword>
<dbReference type="InterPro" id="IPR018062">
    <property type="entry name" value="HTH_AraC-typ_CS"/>
</dbReference>
<dbReference type="Pfam" id="PF12833">
    <property type="entry name" value="HTH_18"/>
    <property type="match status" value="1"/>
</dbReference>
<dbReference type="PANTHER" id="PTHR43280:SF27">
    <property type="entry name" value="TRANSCRIPTIONAL REGULATOR MTLR"/>
    <property type="match status" value="1"/>
</dbReference>
<dbReference type="PANTHER" id="PTHR43280">
    <property type="entry name" value="ARAC-FAMILY TRANSCRIPTIONAL REGULATOR"/>
    <property type="match status" value="1"/>
</dbReference>
<reference evidence="5 6" key="1">
    <citation type="submission" date="2018-03" db="EMBL/GenBank/DDBJ databases">
        <title>Genomic Encyclopedia of Archaeal and Bacterial Type Strains, Phase II (KMG-II): from individual species to whole genera.</title>
        <authorList>
            <person name="Goeker M."/>
        </authorList>
    </citation>
    <scope>NUCLEOTIDE SEQUENCE [LARGE SCALE GENOMIC DNA]</scope>
    <source>
        <strain evidence="5 6">DSM 100346</strain>
    </source>
</reference>
<dbReference type="RefSeq" id="WP_109674580.1">
    <property type="nucleotide sequence ID" value="NZ_QGDT01000005.1"/>
</dbReference>
<dbReference type="GO" id="GO:0043565">
    <property type="term" value="F:sequence-specific DNA binding"/>
    <property type="evidence" value="ECO:0007669"/>
    <property type="project" value="InterPro"/>
</dbReference>
<protein>
    <submittedName>
        <fullName evidence="5">AraC-like DNA-binding protein</fullName>
    </submittedName>
</protein>
<dbReference type="SMART" id="SM00342">
    <property type="entry name" value="HTH_ARAC"/>
    <property type="match status" value="1"/>
</dbReference>
<dbReference type="Gene3D" id="2.60.120.10">
    <property type="entry name" value="Jelly Rolls"/>
    <property type="match status" value="1"/>
</dbReference>
<dbReference type="InterPro" id="IPR014710">
    <property type="entry name" value="RmlC-like_jellyroll"/>
</dbReference>
<keyword evidence="6" id="KW-1185">Reference proteome</keyword>
<comment type="caution">
    <text evidence="5">The sequence shown here is derived from an EMBL/GenBank/DDBJ whole genome shotgun (WGS) entry which is preliminary data.</text>
</comment>
<gene>
    <name evidence="5" type="ORF">CLV98_105158</name>
</gene>
<dbReference type="Proteomes" id="UP000245880">
    <property type="component" value="Unassembled WGS sequence"/>
</dbReference>
<dbReference type="SUPFAM" id="SSF51182">
    <property type="entry name" value="RmlC-like cupins"/>
    <property type="match status" value="1"/>
</dbReference>
<dbReference type="EMBL" id="QGDT01000005">
    <property type="protein sequence ID" value="PWJ57978.1"/>
    <property type="molecule type" value="Genomic_DNA"/>
</dbReference>
<organism evidence="5 6">
    <name type="scientific">Dyadobacter jejuensis</name>
    <dbReference type="NCBI Taxonomy" id="1082580"/>
    <lineage>
        <taxon>Bacteria</taxon>
        <taxon>Pseudomonadati</taxon>
        <taxon>Bacteroidota</taxon>
        <taxon>Cytophagia</taxon>
        <taxon>Cytophagales</taxon>
        <taxon>Spirosomataceae</taxon>
        <taxon>Dyadobacter</taxon>
    </lineage>
</organism>
<dbReference type="GO" id="GO:0003700">
    <property type="term" value="F:DNA-binding transcription factor activity"/>
    <property type="evidence" value="ECO:0007669"/>
    <property type="project" value="InterPro"/>
</dbReference>
<dbReference type="PROSITE" id="PS00041">
    <property type="entry name" value="HTH_ARAC_FAMILY_1"/>
    <property type="match status" value="1"/>
</dbReference>
<evidence type="ECO:0000313" key="5">
    <source>
        <dbReference type="EMBL" id="PWJ57978.1"/>
    </source>
</evidence>
<dbReference type="InterPro" id="IPR011051">
    <property type="entry name" value="RmlC_Cupin_sf"/>
</dbReference>
<dbReference type="AlphaFoldDB" id="A0A316AKT1"/>
<evidence type="ECO:0000256" key="2">
    <source>
        <dbReference type="ARBA" id="ARBA00023125"/>
    </source>
</evidence>
<proteinExistence type="predicted"/>
<keyword evidence="3" id="KW-0804">Transcription</keyword>
<dbReference type="SUPFAM" id="SSF46689">
    <property type="entry name" value="Homeodomain-like"/>
    <property type="match status" value="2"/>
</dbReference>
<dbReference type="OrthoDB" id="792101at2"/>
<dbReference type="InterPro" id="IPR009057">
    <property type="entry name" value="Homeodomain-like_sf"/>
</dbReference>
<evidence type="ECO:0000256" key="1">
    <source>
        <dbReference type="ARBA" id="ARBA00023015"/>
    </source>
</evidence>
<dbReference type="PRINTS" id="PR00032">
    <property type="entry name" value="HTHARAC"/>
</dbReference>
<evidence type="ECO:0000313" key="6">
    <source>
        <dbReference type="Proteomes" id="UP000245880"/>
    </source>
</evidence>
<keyword evidence="1" id="KW-0805">Transcription regulation</keyword>
<evidence type="ECO:0000256" key="3">
    <source>
        <dbReference type="ARBA" id="ARBA00023163"/>
    </source>
</evidence>
<name>A0A316AKT1_9BACT</name>
<dbReference type="InterPro" id="IPR018060">
    <property type="entry name" value="HTH_AraC"/>
</dbReference>
<dbReference type="InterPro" id="IPR020449">
    <property type="entry name" value="Tscrpt_reg_AraC-type_HTH"/>
</dbReference>
<evidence type="ECO:0000259" key="4">
    <source>
        <dbReference type="PROSITE" id="PS01124"/>
    </source>
</evidence>
<accession>A0A316AKT1</accession>
<dbReference type="PROSITE" id="PS01124">
    <property type="entry name" value="HTH_ARAC_FAMILY_2"/>
    <property type="match status" value="1"/>
</dbReference>
<feature type="domain" description="HTH araC/xylS-type" evidence="4">
    <location>
        <begin position="183"/>
        <end position="281"/>
    </location>
</feature>
<sequence>MKAQLLKISNKIEQSFSIRHDIIPVYHNRWHYHPEIEIVHIRKGKGTYIIGDSISSFEEDDLFVLGANLPHLFRYDHHNEEILSDAYVIHFLPNFLSEEFFKVPEMKVVREFIAKAQQGIHIKQESSDKFGGIMSDLHDSSGVFRLINLLKVFAELCNAKSETKLASFGYFNNYDAVDSERLNNIYHYVLGNFEKEITLQEISNVANLSVNSFCRYFKTKTNKTFSNFLLEVRVGHACKLLIETDLNISQICFESGFNNLSNFNRYFKKIAGKTPSQYVYDAK</sequence>
<dbReference type="Gene3D" id="1.10.10.60">
    <property type="entry name" value="Homeodomain-like"/>
    <property type="match status" value="2"/>
</dbReference>